<dbReference type="EMBL" id="JACKXE010000001">
    <property type="protein sequence ID" value="MBB6627026.1"/>
    <property type="molecule type" value="Genomic_DNA"/>
</dbReference>
<dbReference type="InterPro" id="IPR058058">
    <property type="entry name" value="CBU_0592-like"/>
</dbReference>
<dbReference type="Pfam" id="PF26604">
    <property type="entry name" value="CBU_0592"/>
    <property type="match status" value="1"/>
</dbReference>
<keyword evidence="2" id="KW-0472">Membrane</keyword>
<dbReference type="NCBIfam" id="NF047864">
    <property type="entry name" value="CBU_0592_membra"/>
    <property type="match status" value="1"/>
</dbReference>
<name>A0A7X0V9Z0_9ACTN</name>
<evidence type="ECO:0000256" key="1">
    <source>
        <dbReference type="SAM" id="MobiDB-lite"/>
    </source>
</evidence>
<dbReference type="RefSeq" id="WP_185252234.1">
    <property type="nucleotide sequence ID" value="NZ_JACKXE010000001.1"/>
</dbReference>
<feature type="transmembrane region" description="Helical" evidence="2">
    <location>
        <begin position="6"/>
        <end position="26"/>
    </location>
</feature>
<feature type="domain" description="CBU-0592-like" evidence="3">
    <location>
        <begin position="9"/>
        <end position="79"/>
    </location>
</feature>
<evidence type="ECO:0000313" key="4">
    <source>
        <dbReference type="EMBL" id="MBB6627026.1"/>
    </source>
</evidence>
<evidence type="ECO:0000313" key="5">
    <source>
        <dbReference type="Proteomes" id="UP000523955"/>
    </source>
</evidence>
<accession>A0A7X0V9Z0</accession>
<feature type="region of interest" description="Disordered" evidence="1">
    <location>
        <begin position="82"/>
        <end position="111"/>
    </location>
</feature>
<dbReference type="Proteomes" id="UP000523955">
    <property type="component" value="Unassembled WGS sequence"/>
</dbReference>
<keyword evidence="2" id="KW-1133">Transmembrane helix</keyword>
<gene>
    <name evidence="4" type="ORF">H5V45_06790</name>
</gene>
<feature type="transmembrane region" description="Helical" evidence="2">
    <location>
        <begin position="62"/>
        <end position="79"/>
    </location>
</feature>
<sequence length="111" mass="11254">MDLTVLLVNVLGWVGMALLIGAYALVTAGRVHASGLPFQLMNLFGGGFLMVNSAYYGAWPSAVLNLVWVGIGSVGLLRARGRSGVSGGPATVPGEETVADAPLGRGAAGEQ</sequence>
<evidence type="ECO:0000259" key="3">
    <source>
        <dbReference type="Pfam" id="PF26604"/>
    </source>
</evidence>
<evidence type="ECO:0000256" key="2">
    <source>
        <dbReference type="SAM" id="Phobius"/>
    </source>
</evidence>
<keyword evidence="2" id="KW-0812">Transmembrane</keyword>
<proteinExistence type="predicted"/>
<organism evidence="4 5">
    <name type="scientific">Nocardioides luti</name>
    <dbReference type="NCBI Taxonomy" id="2761101"/>
    <lineage>
        <taxon>Bacteria</taxon>
        <taxon>Bacillati</taxon>
        <taxon>Actinomycetota</taxon>
        <taxon>Actinomycetes</taxon>
        <taxon>Propionibacteriales</taxon>
        <taxon>Nocardioidaceae</taxon>
        <taxon>Nocardioides</taxon>
    </lineage>
</organism>
<dbReference type="AlphaFoldDB" id="A0A7X0V9Z0"/>
<keyword evidence="5" id="KW-1185">Reference proteome</keyword>
<protein>
    <recommendedName>
        <fullName evidence="3">CBU-0592-like domain-containing protein</fullName>
    </recommendedName>
</protein>
<comment type="caution">
    <text evidence="4">The sequence shown here is derived from an EMBL/GenBank/DDBJ whole genome shotgun (WGS) entry which is preliminary data.</text>
</comment>
<reference evidence="4 5" key="1">
    <citation type="submission" date="2020-08" db="EMBL/GenBank/DDBJ databases">
        <authorList>
            <person name="Seo M.-J."/>
        </authorList>
    </citation>
    <scope>NUCLEOTIDE SEQUENCE [LARGE SCALE GENOMIC DNA]</scope>
    <source>
        <strain evidence="4 5">KIGAM211</strain>
    </source>
</reference>